<accession>A0A9X0R9H6</accession>
<dbReference type="AlphaFoldDB" id="A0A9X0R9H6"/>
<gene>
    <name evidence="1" type="ORF">H8Q88_14570</name>
</gene>
<organism evidence="1 2">
    <name type="scientific">Vibrio metschnikovii</name>
    <dbReference type="NCBI Taxonomy" id="28172"/>
    <lineage>
        <taxon>Bacteria</taxon>
        <taxon>Pseudomonadati</taxon>
        <taxon>Pseudomonadota</taxon>
        <taxon>Gammaproteobacteria</taxon>
        <taxon>Vibrionales</taxon>
        <taxon>Vibrionaceae</taxon>
        <taxon>Vibrio</taxon>
    </lineage>
</organism>
<dbReference type="EMBL" id="JACRUP010000010">
    <property type="protein sequence ID" value="MBC5852129.1"/>
    <property type="molecule type" value="Genomic_DNA"/>
</dbReference>
<keyword evidence="2" id="KW-1185">Reference proteome</keyword>
<evidence type="ECO:0000313" key="2">
    <source>
        <dbReference type="Proteomes" id="UP000615796"/>
    </source>
</evidence>
<dbReference type="Proteomes" id="UP000615796">
    <property type="component" value="Unassembled WGS sequence"/>
</dbReference>
<reference evidence="1" key="1">
    <citation type="submission" date="2020-08" db="EMBL/GenBank/DDBJ databases">
        <title>Genome Sequencing and Pan-Genome Analysis of Migratory bird Vibrio Strains, Inner Mongolia.</title>
        <authorList>
            <person name="Zheng L."/>
        </authorList>
    </citation>
    <scope>NUCLEOTIDE SEQUENCE</scope>
    <source>
        <strain evidence="1">M13F</strain>
    </source>
</reference>
<evidence type="ECO:0000313" key="1">
    <source>
        <dbReference type="EMBL" id="MBC5852129.1"/>
    </source>
</evidence>
<dbReference type="RefSeq" id="WP_187026676.1">
    <property type="nucleotide sequence ID" value="NZ_JACRUP010000010.1"/>
</dbReference>
<comment type="caution">
    <text evidence="1">The sequence shown here is derived from an EMBL/GenBank/DDBJ whole genome shotgun (WGS) entry which is preliminary data.</text>
</comment>
<name>A0A9X0R9H6_VIBME</name>
<protein>
    <submittedName>
        <fullName evidence="1">Uncharacterized protein</fullName>
    </submittedName>
</protein>
<sequence length="242" mass="27536">MKTDSLTPIEQKVATFNVKNTIYIHPSQDAREVLEKRYEETLYGFSVLGAEYLISDLKMHGSNQKDLCGSEHIADLFVNNGNVWLSTSLFLTQWEWTYLVQSFKIVNANRYHAFCLRSSGQAEYYCTERQMNEVIGHWANSDKPEMVDYMKSAFKPVSMSPDGVWVDDDKPRCPNCFADLSQEGSVSRTYVNKDNDDAMVFVSGQYEGKDECFESSGTVDLSGGRYDLRDDSDCCNACDEQL</sequence>
<proteinExistence type="predicted"/>